<dbReference type="RefSeq" id="WP_127681790.1">
    <property type="nucleotide sequence ID" value="NZ_SACM01000001.1"/>
</dbReference>
<keyword evidence="5" id="KW-1185">Reference proteome</keyword>
<dbReference type="AlphaFoldDB" id="A0A3S2UHZ1"/>
<evidence type="ECO:0000256" key="1">
    <source>
        <dbReference type="ARBA" id="ARBA00022603"/>
    </source>
</evidence>
<name>A0A3S2UHZ1_9BURK</name>
<dbReference type="GO" id="GO:0032259">
    <property type="term" value="P:methylation"/>
    <property type="evidence" value="ECO:0007669"/>
    <property type="project" value="UniProtKB-KW"/>
</dbReference>
<sequence length="312" mass="35251">MTEPHSTVPERDREAADPTLLQSTGLDPRAVARQARRLLRGGATPWLHAELADRMAERLGWIKLDVQQVVQWQPRWSGGDAALRARYPQAQHTWVEDLGFERAQQELQVPWWKPWQAPRATVVTPDEVPVGQAQLVWAGHGLHACTHLSARMAQWHAALAVNGFVLFSCWGPDSLVELRRMYEAEGWGPVTPSWVDLHDLGDLLVEGGFAEPVMDQERLTLTWTEPEALWRDLAALGGNLHAQRFAGCRSRAWRAAWFAAAERHLRRADGRLALTLEFVVGHAIKPVPRLEVASETRVSLDRMRDELRKPRG</sequence>
<accession>A0A3S2UHZ1</accession>
<dbReference type="PANTHER" id="PTHR13090">
    <property type="entry name" value="ARGININE-HYDROXYLASE NDUFAF5, MITOCHONDRIAL"/>
    <property type="match status" value="1"/>
</dbReference>
<keyword evidence="1" id="KW-0489">Methyltransferase</keyword>
<dbReference type="PANTHER" id="PTHR13090:SF1">
    <property type="entry name" value="ARGININE-HYDROXYLASE NDUFAF5, MITOCHONDRIAL"/>
    <property type="match status" value="1"/>
</dbReference>
<feature type="region of interest" description="Disordered" evidence="3">
    <location>
        <begin position="1"/>
        <end position="25"/>
    </location>
</feature>
<dbReference type="SUPFAM" id="SSF53335">
    <property type="entry name" value="S-adenosyl-L-methionine-dependent methyltransferases"/>
    <property type="match status" value="1"/>
</dbReference>
<keyword evidence="2" id="KW-0808">Transferase</keyword>
<evidence type="ECO:0000256" key="3">
    <source>
        <dbReference type="SAM" id="MobiDB-lite"/>
    </source>
</evidence>
<proteinExistence type="predicted"/>
<dbReference type="InterPro" id="IPR029063">
    <property type="entry name" value="SAM-dependent_MTases_sf"/>
</dbReference>
<comment type="caution">
    <text evidence="4">The sequence shown here is derived from an EMBL/GenBank/DDBJ whole genome shotgun (WGS) entry which is preliminary data.</text>
</comment>
<dbReference type="Proteomes" id="UP000288587">
    <property type="component" value="Unassembled WGS sequence"/>
</dbReference>
<gene>
    <name evidence="4" type="ORF">EOD73_06025</name>
</gene>
<evidence type="ECO:0000313" key="4">
    <source>
        <dbReference type="EMBL" id="RVT88527.1"/>
    </source>
</evidence>
<dbReference type="Gene3D" id="3.40.50.150">
    <property type="entry name" value="Vaccinia Virus protein VP39"/>
    <property type="match status" value="1"/>
</dbReference>
<dbReference type="InterPro" id="IPR050602">
    <property type="entry name" value="Malonyl-ACP_OMT"/>
</dbReference>
<dbReference type="OrthoDB" id="9760689at2"/>
<evidence type="ECO:0000313" key="5">
    <source>
        <dbReference type="Proteomes" id="UP000288587"/>
    </source>
</evidence>
<reference evidence="4 5" key="1">
    <citation type="submission" date="2019-01" db="EMBL/GenBank/DDBJ databases">
        <authorList>
            <person name="Chen W.-M."/>
        </authorList>
    </citation>
    <scope>NUCLEOTIDE SEQUENCE [LARGE SCALE GENOMIC DNA]</scope>
    <source>
        <strain evidence="4 5">CCP-18</strain>
    </source>
</reference>
<organism evidence="4 5">
    <name type="scientific">Inhella crocodyli</name>
    <dbReference type="NCBI Taxonomy" id="2499851"/>
    <lineage>
        <taxon>Bacteria</taxon>
        <taxon>Pseudomonadati</taxon>
        <taxon>Pseudomonadota</taxon>
        <taxon>Betaproteobacteria</taxon>
        <taxon>Burkholderiales</taxon>
        <taxon>Sphaerotilaceae</taxon>
        <taxon>Inhella</taxon>
    </lineage>
</organism>
<dbReference type="EMBL" id="SACM01000001">
    <property type="protein sequence ID" value="RVT88527.1"/>
    <property type="molecule type" value="Genomic_DNA"/>
</dbReference>
<dbReference type="GO" id="GO:0008168">
    <property type="term" value="F:methyltransferase activity"/>
    <property type="evidence" value="ECO:0007669"/>
    <property type="project" value="UniProtKB-KW"/>
</dbReference>
<evidence type="ECO:0000256" key="2">
    <source>
        <dbReference type="ARBA" id="ARBA00022679"/>
    </source>
</evidence>
<protein>
    <submittedName>
        <fullName evidence="4">Biotin synthase</fullName>
    </submittedName>
</protein>